<evidence type="ECO:0000313" key="4">
    <source>
        <dbReference type="Proteomes" id="UP001233314"/>
    </source>
</evidence>
<dbReference type="PANTHER" id="PTHR35894">
    <property type="entry name" value="GENERAL SECRETION PATHWAY PROTEIN A-RELATED"/>
    <property type="match status" value="1"/>
</dbReference>
<proteinExistence type="predicted"/>
<dbReference type="EMBL" id="JAUQTA010000001">
    <property type="protein sequence ID" value="MDO7868162.1"/>
    <property type="molecule type" value="Genomic_DNA"/>
</dbReference>
<dbReference type="Pfam" id="PF13401">
    <property type="entry name" value="AAA_22"/>
    <property type="match status" value="1"/>
</dbReference>
<name>A0ABT9B0A9_9ACTN</name>
<dbReference type="InterPro" id="IPR052026">
    <property type="entry name" value="ExeA_AAA_ATPase_DNA-bind"/>
</dbReference>
<evidence type="ECO:0000256" key="1">
    <source>
        <dbReference type="SAM" id="MobiDB-lite"/>
    </source>
</evidence>
<dbReference type="InterPro" id="IPR027417">
    <property type="entry name" value="P-loop_NTPase"/>
</dbReference>
<protein>
    <submittedName>
        <fullName evidence="3">AAA family ATPase</fullName>
    </submittedName>
</protein>
<keyword evidence="4" id="KW-1185">Reference proteome</keyword>
<comment type="caution">
    <text evidence="3">The sequence shown here is derived from an EMBL/GenBank/DDBJ whole genome shotgun (WGS) entry which is preliminary data.</text>
</comment>
<accession>A0ABT9B0A9</accession>
<feature type="region of interest" description="Disordered" evidence="1">
    <location>
        <begin position="1"/>
        <end position="20"/>
    </location>
</feature>
<dbReference type="Proteomes" id="UP001233314">
    <property type="component" value="Unassembled WGS sequence"/>
</dbReference>
<sequence length="315" mass="35156">MFERLDDWPSIHQFRNQSPPTNEDDLFSWIHMVHIPGPFEQTISDGFDRLIRHHRATNQRWLAVSGASHMGKTQAVTNILIERAMQKPEQWRTRSGEGVLSTPYVYVVAASNQEARGLLATISKACGLPDAGTEQELKQRLAEMLPRLGTRLVVVDDAHMFRRRNDAASRVTDGLRKILEIPVPFAFVGVDLHSSALLYRSSRNNDTAHQLERRHFPISLEPLDRRRDVVAAAELAHNFRKRMAAVTGLDIADALRDAEALAVVLHRSQGRPGSFLNVLKQAVIEAIAENDGVLTAGRLVAEAHRAPLGPLMEGD</sequence>
<dbReference type="RefSeq" id="WP_305027538.1">
    <property type="nucleotide sequence ID" value="NZ_JAUQTA010000001.1"/>
</dbReference>
<reference evidence="3 4" key="1">
    <citation type="submission" date="2023-07" db="EMBL/GenBank/DDBJ databases">
        <title>Nocardioides sp. nov WY-20 isolated from soil.</title>
        <authorList>
            <person name="Liu B."/>
            <person name="Wan Y."/>
        </authorList>
    </citation>
    <scope>NUCLEOTIDE SEQUENCE [LARGE SCALE GENOMIC DNA]</scope>
    <source>
        <strain evidence="3 4">WY-20</strain>
    </source>
</reference>
<evidence type="ECO:0000259" key="2">
    <source>
        <dbReference type="Pfam" id="PF13401"/>
    </source>
</evidence>
<gene>
    <name evidence="3" type="ORF">Q5722_07245</name>
</gene>
<dbReference type="Gene3D" id="3.40.50.300">
    <property type="entry name" value="P-loop containing nucleotide triphosphate hydrolases"/>
    <property type="match status" value="1"/>
</dbReference>
<evidence type="ECO:0000313" key="3">
    <source>
        <dbReference type="EMBL" id="MDO7868162.1"/>
    </source>
</evidence>
<feature type="domain" description="ORC1/DEAH AAA+ ATPase" evidence="2">
    <location>
        <begin position="58"/>
        <end position="185"/>
    </location>
</feature>
<dbReference type="PANTHER" id="PTHR35894:SF5">
    <property type="entry name" value="MU-LIKE PROPHAGE FLUMU DNA TRANSPOSITION PROTEIN B"/>
    <property type="match status" value="1"/>
</dbReference>
<dbReference type="InterPro" id="IPR049945">
    <property type="entry name" value="AAA_22"/>
</dbReference>
<organism evidence="3 4">
    <name type="scientific">Nocardioides jiangxiensis</name>
    <dbReference type="NCBI Taxonomy" id="3064524"/>
    <lineage>
        <taxon>Bacteria</taxon>
        <taxon>Bacillati</taxon>
        <taxon>Actinomycetota</taxon>
        <taxon>Actinomycetes</taxon>
        <taxon>Propionibacteriales</taxon>
        <taxon>Nocardioidaceae</taxon>
        <taxon>Nocardioides</taxon>
    </lineage>
</organism>